<sequence length="134" mass="14274">MPGTSPTSRATAARVSFAGPTRPITAAAARKISLSSIPRRSPAIAPLSAQHPDRERAVGRSAEQCVASGVSCPEEQEKLIKFNTLPADLVVFHNALDISDVRPLVAEGWNITTDQLGQIPHLRASIDTVVLSDR</sequence>
<evidence type="ECO:0000313" key="1">
    <source>
        <dbReference type="EMBL" id="MFB9626166.1"/>
    </source>
</evidence>
<organism evidence="1 2">
    <name type="scientific">Nonomuraea helvata</name>
    <dbReference type="NCBI Taxonomy" id="37484"/>
    <lineage>
        <taxon>Bacteria</taxon>
        <taxon>Bacillati</taxon>
        <taxon>Actinomycetota</taxon>
        <taxon>Actinomycetes</taxon>
        <taxon>Streptosporangiales</taxon>
        <taxon>Streptosporangiaceae</taxon>
        <taxon>Nonomuraea</taxon>
    </lineage>
</organism>
<gene>
    <name evidence="1" type="ORF">ACFFSA_24030</name>
</gene>
<name>A0ABV5S3B9_9ACTN</name>
<proteinExistence type="predicted"/>
<protein>
    <submittedName>
        <fullName evidence="1">Uncharacterized protein</fullName>
    </submittedName>
</protein>
<accession>A0ABV5S3B9</accession>
<reference evidence="1 2" key="1">
    <citation type="submission" date="2024-09" db="EMBL/GenBank/DDBJ databases">
        <authorList>
            <person name="Sun Q."/>
            <person name="Mori K."/>
        </authorList>
    </citation>
    <scope>NUCLEOTIDE SEQUENCE [LARGE SCALE GENOMIC DNA]</scope>
    <source>
        <strain evidence="1 2">JCM 3143</strain>
    </source>
</reference>
<comment type="caution">
    <text evidence="1">The sequence shown here is derived from an EMBL/GenBank/DDBJ whole genome shotgun (WGS) entry which is preliminary data.</text>
</comment>
<dbReference type="RefSeq" id="WP_345003353.1">
    <property type="nucleotide sequence ID" value="NZ_BAAAXV010000012.1"/>
</dbReference>
<dbReference type="Proteomes" id="UP001589532">
    <property type="component" value="Unassembled WGS sequence"/>
</dbReference>
<evidence type="ECO:0000313" key="2">
    <source>
        <dbReference type="Proteomes" id="UP001589532"/>
    </source>
</evidence>
<keyword evidence="2" id="KW-1185">Reference proteome</keyword>
<dbReference type="EMBL" id="JBHMBW010000021">
    <property type="protein sequence ID" value="MFB9626166.1"/>
    <property type="molecule type" value="Genomic_DNA"/>
</dbReference>